<sequence>MRLLLIEEAPQHIHLLKVFHPNNEIKIFFHFFIEPLTQLVSTAYGGLQLFYPTILLIPFHPMKFFILLEG</sequence>
<name>A0A2P2QV14_RHIMU</name>
<protein>
    <submittedName>
        <fullName evidence="1">Uncharacterized protein</fullName>
    </submittedName>
</protein>
<evidence type="ECO:0000313" key="1">
    <source>
        <dbReference type="EMBL" id="MBX70860.1"/>
    </source>
</evidence>
<proteinExistence type="predicted"/>
<dbReference type="EMBL" id="GGEC01090376">
    <property type="protein sequence ID" value="MBX70860.1"/>
    <property type="molecule type" value="Transcribed_RNA"/>
</dbReference>
<dbReference type="AlphaFoldDB" id="A0A2P2QV14"/>
<accession>A0A2P2QV14</accession>
<reference evidence="1" key="1">
    <citation type="submission" date="2018-02" db="EMBL/GenBank/DDBJ databases">
        <title>Rhizophora mucronata_Transcriptome.</title>
        <authorList>
            <person name="Meera S.P."/>
            <person name="Sreeshan A."/>
            <person name="Augustine A."/>
        </authorList>
    </citation>
    <scope>NUCLEOTIDE SEQUENCE</scope>
    <source>
        <tissue evidence="1">Leaf</tissue>
    </source>
</reference>
<organism evidence="1">
    <name type="scientific">Rhizophora mucronata</name>
    <name type="common">Asiatic mangrove</name>
    <dbReference type="NCBI Taxonomy" id="61149"/>
    <lineage>
        <taxon>Eukaryota</taxon>
        <taxon>Viridiplantae</taxon>
        <taxon>Streptophyta</taxon>
        <taxon>Embryophyta</taxon>
        <taxon>Tracheophyta</taxon>
        <taxon>Spermatophyta</taxon>
        <taxon>Magnoliopsida</taxon>
        <taxon>eudicotyledons</taxon>
        <taxon>Gunneridae</taxon>
        <taxon>Pentapetalae</taxon>
        <taxon>rosids</taxon>
        <taxon>fabids</taxon>
        <taxon>Malpighiales</taxon>
        <taxon>Rhizophoraceae</taxon>
        <taxon>Rhizophora</taxon>
    </lineage>
</organism>